<feature type="region of interest" description="Disordered" evidence="1">
    <location>
        <begin position="879"/>
        <end position="899"/>
    </location>
</feature>
<protein>
    <submittedName>
        <fullName evidence="3">Uncharacterized protein</fullName>
    </submittedName>
</protein>
<dbReference type="AlphaFoldDB" id="A0A915KNA9"/>
<evidence type="ECO:0000313" key="3">
    <source>
        <dbReference type="WBParaSite" id="nRc.2.0.1.t39934-RA"/>
    </source>
</evidence>
<feature type="compositionally biased region" description="Polar residues" evidence="1">
    <location>
        <begin position="94"/>
        <end position="103"/>
    </location>
</feature>
<feature type="compositionally biased region" description="Polar residues" evidence="1">
    <location>
        <begin position="817"/>
        <end position="846"/>
    </location>
</feature>
<feature type="compositionally biased region" description="Low complexity" evidence="1">
    <location>
        <begin position="526"/>
        <end position="544"/>
    </location>
</feature>
<feature type="compositionally biased region" description="Low complexity" evidence="1">
    <location>
        <begin position="205"/>
        <end position="217"/>
    </location>
</feature>
<feature type="region of interest" description="Disordered" evidence="1">
    <location>
        <begin position="583"/>
        <end position="603"/>
    </location>
</feature>
<feature type="compositionally biased region" description="Polar residues" evidence="1">
    <location>
        <begin position="353"/>
        <end position="369"/>
    </location>
</feature>
<sequence length="989" mass="108820">MLHFRLVCHSADVNETPNKKRLKNVEKFAADPQSENDRQSIFSTVSIEAQQSEERNSVDNLRSKVKSKKFQSNERSFQNSSSSSEIQSASSNSTGKQTTIAQNKENEEQPDNNNDKQQLNSSEKIISALDNSKEKSTQVIALKTEPSHQRNAGTVEKETTDENKKNPSTPTTNIENEEEAETIKFHILTGIPPEEGELATLKPQNTNDTNSLTATTTRQPEVNGESILHAKTTESNLNVADRSTSANPRSRQRESNEESNLTVGTRKLNPTVDDGSPISSSRSNRPDIDEEGVDSAKTNPTAVDSAEDENPTIDARKASTDISQSSTVENIRPNVTVENRRPSPTEDRIPSVKITSPDETVLISTSRNPTAAEDSAKTTKEDDDSDEESPPQTTTTVTSAAVTSKKSPSSVTAAFNQEKFQNLVHDKFVVLVCNMLAICIFNEADIKNQALLTNISNTFADFIEGDLSLKQQENTFPNTEIEQNIFLDEIIEKTTKHFKKSRHWTGDCQVSKKEISKIAGCEKVFSSTTEETSPSSEATSNSSSDADDETETEINTVGLKLTTTSQVSKFTVSKLPVTAPVAIEKSGDSTSDESSPPATKLETDDQRHLMSFLQSFGFTTAFPAPDEVKTHFITRQPITLPKKSFKQDSTGETDEASIASPTNTLENAVTVRTSVNASTDSIVPLNGPADKLENIVRTTPSVSRRNESQEQLFTTMSHPLVEEIATSTLVVNLAPQTSVVVGSISNQFANDFTTTTTKVTVGQGNFESEDRRVIVSQSSTPAEVSQSGNLSPVESTQSPVSSESSKNLTSSELPQIDGQSPQNSAASEFSRNPTLPSNNETYTDTSITTMLESTRATTMLEKFSIEPDTETPQLTLPHITLTPVPEPKPTMKGAESESTNMEHTAVTVAPNNEVKDLFWNLRLSSLMWNDEYADNTSVKFRELKNRLEPEVSHLAFRFVRSMSVQLYRLDTCSWRFSRKPLFELFKRNV</sequence>
<feature type="region of interest" description="Disordered" evidence="1">
    <location>
        <begin position="776"/>
        <end position="846"/>
    </location>
</feature>
<feature type="compositionally biased region" description="Low complexity" evidence="1">
    <location>
        <begin position="393"/>
        <end position="406"/>
    </location>
</feature>
<feature type="region of interest" description="Disordered" evidence="1">
    <location>
        <begin position="643"/>
        <end position="662"/>
    </location>
</feature>
<dbReference type="OMA" id="TVENIRP"/>
<feature type="compositionally biased region" description="Basic and acidic residues" evidence="1">
    <location>
        <begin position="155"/>
        <end position="165"/>
    </location>
</feature>
<feature type="region of interest" description="Disordered" evidence="1">
    <location>
        <begin position="141"/>
        <end position="181"/>
    </location>
</feature>
<keyword evidence="2" id="KW-1185">Reference proteome</keyword>
<organism evidence="2 3">
    <name type="scientific">Romanomermis culicivorax</name>
    <name type="common">Nematode worm</name>
    <dbReference type="NCBI Taxonomy" id="13658"/>
    <lineage>
        <taxon>Eukaryota</taxon>
        <taxon>Metazoa</taxon>
        <taxon>Ecdysozoa</taxon>
        <taxon>Nematoda</taxon>
        <taxon>Enoplea</taxon>
        <taxon>Dorylaimia</taxon>
        <taxon>Mermithida</taxon>
        <taxon>Mermithoidea</taxon>
        <taxon>Mermithidae</taxon>
        <taxon>Romanomermis</taxon>
    </lineage>
</organism>
<dbReference type="WBParaSite" id="nRc.2.0.1.t39934-RA">
    <property type="protein sequence ID" value="nRc.2.0.1.t39934-RA"/>
    <property type="gene ID" value="nRc.2.0.1.g39934"/>
</dbReference>
<name>A0A915KNA9_ROMCU</name>
<feature type="compositionally biased region" description="Polar residues" evidence="1">
    <location>
        <begin position="776"/>
        <end position="790"/>
    </location>
</feature>
<feature type="region of interest" description="Disordered" evidence="1">
    <location>
        <begin position="526"/>
        <end position="552"/>
    </location>
</feature>
<feature type="compositionally biased region" description="Low complexity" evidence="1">
    <location>
        <begin position="791"/>
        <end position="813"/>
    </location>
</feature>
<feature type="compositionally biased region" description="Basic and acidic residues" evidence="1">
    <location>
        <begin position="338"/>
        <end position="350"/>
    </location>
</feature>
<proteinExistence type="predicted"/>
<accession>A0A915KNA9</accession>
<feature type="region of interest" description="Disordered" evidence="1">
    <location>
        <begin position="197"/>
        <end position="408"/>
    </location>
</feature>
<feature type="compositionally biased region" description="Low complexity" evidence="1">
    <location>
        <begin position="73"/>
        <end position="93"/>
    </location>
</feature>
<feature type="compositionally biased region" description="Polar residues" evidence="1">
    <location>
        <begin position="320"/>
        <end position="329"/>
    </location>
</feature>
<feature type="compositionally biased region" description="Polar residues" evidence="1">
    <location>
        <begin position="111"/>
        <end position="120"/>
    </location>
</feature>
<feature type="compositionally biased region" description="Polar residues" evidence="1">
    <location>
        <begin position="588"/>
        <end position="597"/>
    </location>
</feature>
<evidence type="ECO:0000256" key="1">
    <source>
        <dbReference type="SAM" id="MobiDB-lite"/>
    </source>
</evidence>
<feature type="region of interest" description="Disordered" evidence="1">
    <location>
        <begin position="47"/>
        <end position="120"/>
    </location>
</feature>
<reference evidence="3" key="1">
    <citation type="submission" date="2022-11" db="UniProtKB">
        <authorList>
            <consortium name="WormBaseParasite"/>
        </authorList>
    </citation>
    <scope>IDENTIFICATION</scope>
</reference>
<dbReference type="Proteomes" id="UP000887565">
    <property type="component" value="Unplaced"/>
</dbReference>
<feature type="compositionally biased region" description="Polar residues" evidence="1">
    <location>
        <begin position="233"/>
        <end position="249"/>
    </location>
</feature>
<evidence type="ECO:0000313" key="2">
    <source>
        <dbReference type="Proteomes" id="UP000887565"/>
    </source>
</evidence>